<feature type="region of interest" description="Disordered" evidence="1">
    <location>
        <begin position="16"/>
        <end position="49"/>
    </location>
</feature>
<keyword evidence="3" id="KW-1185">Reference proteome</keyword>
<feature type="compositionally biased region" description="Basic and acidic residues" evidence="1">
    <location>
        <begin position="16"/>
        <end position="26"/>
    </location>
</feature>
<accession>A0A8J2PDJ0</accession>
<evidence type="ECO:0000256" key="1">
    <source>
        <dbReference type="SAM" id="MobiDB-lite"/>
    </source>
</evidence>
<sequence>MIVALSGFIDVSDSLAKDEARKRPESEDLTLLEELEGPPIKKRRGSNSSAVTIECDESLSIDVNHERSESPGVLDSSEVASLRIISTIEEIRDMIQKMLDNVPGNQDEAASRGNRDLWNPCTKDV</sequence>
<feature type="region of interest" description="Disordered" evidence="1">
    <location>
        <begin position="103"/>
        <end position="125"/>
    </location>
</feature>
<dbReference type="EMBL" id="CAJVCH010534416">
    <property type="protein sequence ID" value="CAG7824907.1"/>
    <property type="molecule type" value="Genomic_DNA"/>
</dbReference>
<dbReference type="AlphaFoldDB" id="A0A8J2PDJ0"/>
<organism evidence="2 3">
    <name type="scientific">Allacma fusca</name>
    <dbReference type="NCBI Taxonomy" id="39272"/>
    <lineage>
        <taxon>Eukaryota</taxon>
        <taxon>Metazoa</taxon>
        <taxon>Ecdysozoa</taxon>
        <taxon>Arthropoda</taxon>
        <taxon>Hexapoda</taxon>
        <taxon>Collembola</taxon>
        <taxon>Symphypleona</taxon>
        <taxon>Sminthuridae</taxon>
        <taxon>Allacma</taxon>
    </lineage>
</organism>
<evidence type="ECO:0000313" key="3">
    <source>
        <dbReference type="Proteomes" id="UP000708208"/>
    </source>
</evidence>
<name>A0A8J2PDJ0_9HEXA</name>
<reference evidence="2" key="1">
    <citation type="submission" date="2021-06" db="EMBL/GenBank/DDBJ databases">
        <authorList>
            <person name="Hodson N. C."/>
            <person name="Mongue J. A."/>
            <person name="Jaron S. K."/>
        </authorList>
    </citation>
    <scope>NUCLEOTIDE SEQUENCE</scope>
</reference>
<evidence type="ECO:0000313" key="2">
    <source>
        <dbReference type="EMBL" id="CAG7824907.1"/>
    </source>
</evidence>
<comment type="caution">
    <text evidence="2">The sequence shown here is derived from an EMBL/GenBank/DDBJ whole genome shotgun (WGS) entry which is preliminary data.</text>
</comment>
<feature type="non-terminal residue" evidence="2">
    <location>
        <position position="1"/>
    </location>
</feature>
<proteinExistence type="predicted"/>
<feature type="compositionally biased region" description="Acidic residues" evidence="1">
    <location>
        <begin position="27"/>
        <end position="36"/>
    </location>
</feature>
<dbReference type="Proteomes" id="UP000708208">
    <property type="component" value="Unassembled WGS sequence"/>
</dbReference>
<protein>
    <submittedName>
        <fullName evidence="2">Uncharacterized protein</fullName>
    </submittedName>
</protein>
<gene>
    <name evidence="2" type="ORF">AFUS01_LOCUS35040</name>
</gene>